<dbReference type="EMBL" id="BAAAYX010000005">
    <property type="protein sequence ID" value="GAA3704067.1"/>
    <property type="molecule type" value="Genomic_DNA"/>
</dbReference>
<keyword evidence="2" id="KW-1133">Transmembrane helix</keyword>
<keyword evidence="2" id="KW-0472">Membrane</keyword>
<evidence type="ECO:0000256" key="1">
    <source>
        <dbReference type="SAM" id="MobiDB-lite"/>
    </source>
</evidence>
<dbReference type="InterPro" id="IPR019198">
    <property type="entry name" value="Beta_propeller_containing"/>
</dbReference>
<proteinExistence type="predicted"/>
<comment type="caution">
    <text evidence="3">The sequence shown here is derived from an EMBL/GenBank/DDBJ whole genome shotgun (WGS) entry which is preliminary data.</text>
</comment>
<organism evidence="3 4">
    <name type="scientific">Microlunatus aurantiacus</name>
    <dbReference type="NCBI Taxonomy" id="446786"/>
    <lineage>
        <taxon>Bacteria</taxon>
        <taxon>Bacillati</taxon>
        <taxon>Actinomycetota</taxon>
        <taxon>Actinomycetes</taxon>
        <taxon>Propionibacteriales</taxon>
        <taxon>Propionibacteriaceae</taxon>
        <taxon>Microlunatus</taxon>
    </lineage>
</organism>
<keyword evidence="2" id="KW-0812">Transmembrane</keyword>
<feature type="compositionally biased region" description="Low complexity" evidence="1">
    <location>
        <begin position="170"/>
        <end position="184"/>
    </location>
</feature>
<evidence type="ECO:0000256" key="2">
    <source>
        <dbReference type="SAM" id="Phobius"/>
    </source>
</evidence>
<dbReference type="RefSeq" id="WP_344812377.1">
    <property type="nucleotide sequence ID" value="NZ_BAAAYX010000005.1"/>
</dbReference>
<feature type="region of interest" description="Disordered" evidence="1">
    <location>
        <begin position="83"/>
        <end position="115"/>
    </location>
</feature>
<dbReference type="Pfam" id="PF09826">
    <property type="entry name" value="Beta_propel"/>
    <property type="match status" value="1"/>
</dbReference>
<protein>
    <recommendedName>
        <fullName evidence="5">Beta propeller domain-containing protein</fullName>
    </recommendedName>
</protein>
<accession>A0ABP7DGK0</accession>
<feature type="region of interest" description="Disordered" evidence="1">
    <location>
        <begin position="170"/>
        <end position="198"/>
    </location>
</feature>
<gene>
    <name evidence="3" type="ORF">GCM10022204_21840</name>
</gene>
<keyword evidence="4" id="KW-1185">Reference proteome</keyword>
<feature type="transmembrane region" description="Helical" evidence="2">
    <location>
        <begin position="41"/>
        <end position="62"/>
    </location>
</feature>
<dbReference type="InterPro" id="IPR011047">
    <property type="entry name" value="Quinoprotein_ADH-like_sf"/>
</dbReference>
<sequence length="716" mass="74203">MSDFETRARAAADAVRRQLAELPTHQEEGLRRAQRPPTRTVGRLAVAAAVLVGAVAIGVPMLGGGVTLGGDGVATGGAGGAGAGGTGGAGAGDDGAAGGPGGSASGPDGSAGEDRTFALTGALTPFPTCDTVLAYFREHAPDELIDRVGGGADSGGGPFWRVPMPTEADSASAAGAEVSASAPAHSDTNLQEAGVDEPDIVKTDGRRIVAVAQGRVHLISAVRGELTHEETLPGSSARNVFLSGDRLLVFSDLEAQPDDHGTAWFGARAALTMYDVSRLSDPQLVATLTVDGTVLDARLVGTQVRVVTVASPDLDVPAPDFTPGGRLTEKSEARLRAAVATSRIDDWIPAYVLQDGRGAQVASGHLVDCDDLARPDRFSGLDTVALSSFDMTSALQSRYAAGLVAGGEQIYATGTATYVSTTAWTRDGTPATTSLHAFGTATSGMSSYRGSGDVPGTLLNQYAMSEYEGVLRVASTVTERRGWVNPREVTEGVVTTLQERDGALRQLGRVGGLGKKDNESIRAVRFIEDRGYVVTFRQTDPLYVLDLRDPAAPTVLGELKIPGYSGYLHPVGENLLLGVGQSGAESGPDGVTGVQFSVFDVSDPKAPRRVGTQTYGAGSAVAEFDPKAFLSWQPRDLVIAPVDVYGDDRGRGAFSGVVLLRASEEGLKELGKVRVSADGGTAQRSFVIGDDVFVLSDQALQSVSLDTLRPIDALDL</sequence>
<dbReference type="SUPFAM" id="SSF50998">
    <property type="entry name" value="Quinoprotein alcohol dehydrogenase-like"/>
    <property type="match status" value="1"/>
</dbReference>
<evidence type="ECO:0000313" key="4">
    <source>
        <dbReference type="Proteomes" id="UP001500051"/>
    </source>
</evidence>
<reference evidence="4" key="1">
    <citation type="journal article" date="2019" name="Int. J. Syst. Evol. Microbiol.">
        <title>The Global Catalogue of Microorganisms (GCM) 10K type strain sequencing project: providing services to taxonomists for standard genome sequencing and annotation.</title>
        <authorList>
            <consortium name="The Broad Institute Genomics Platform"/>
            <consortium name="The Broad Institute Genome Sequencing Center for Infectious Disease"/>
            <person name="Wu L."/>
            <person name="Ma J."/>
        </authorList>
    </citation>
    <scope>NUCLEOTIDE SEQUENCE [LARGE SCALE GENOMIC DNA]</scope>
    <source>
        <strain evidence="4">JCM 16548</strain>
    </source>
</reference>
<name>A0ABP7DGK0_9ACTN</name>
<feature type="compositionally biased region" description="Gly residues" evidence="1">
    <location>
        <begin position="83"/>
        <end position="104"/>
    </location>
</feature>
<evidence type="ECO:0000313" key="3">
    <source>
        <dbReference type="EMBL" id="GAA3704067.1"/>
    </source>
</evidence>
<evidence type="ECO:0008006" key="5">
    <source>
        <dbReference type="Google" id="ProtNLM"/>
    </source>
</evidence>
<dbReference type="Proteomes" id="UP001500051">
    <property type="component" value="Unassembled WGS sequence"/>
</dbReference>